<protein>
    <submittedName>
        <fullName evidence="1">Two component regulator propeller domain protein</fullName>
    </submittedName>
</protein>
<dbReference type="Proteomes" id="UP000076962">
    <property type="component" value="Unassembled WGS sequence"/>
</dbReference>
<accession>A0A176S2A3</accession>
<feature type="non-terminal residue" evidence="1">
    <location>
        <position position="1"/>
    </location>
</feature>
<dbReference type="InterPro" id="IPR001096">
    <property type="entry name" value="Peptidase_C13"/>
</dbReference>
<feature type="non-terminal residue" evidence="1">
    <location>
        <position position="314"/>
    </location>
</feature>
<organism evidence="1 2">
    <name type="scientific">Candidatus Thiomargarita nelsonii</name>
    <dbReference type="NCBI Taxonomy" id="1003181"/>
    <lineage>
        <taxon>Bacteria</taxon>
        <taxon>Pseudomonadati</taxon>
        <taxon>Pseudomonadota</taxon>
        <taxon>Gammaproteobacteria</taxon>
        <taxon>Thiotrichales</taxon>
        <taxon>Thiotrichaceae</taxon>
        <taxon>Thiomargarita</taxon>
    </lineage>
</organism>
<evidence type="ECO:0000313" key="2">
    <source>
        <dbReference type="Proteomes" id="UP000076962"/>
    </source>
</evidence>
<reference evidence="1 2" key="1">
    <citation type="submission" date="2016-05" db="EMBL/GenBank/DDBJ databases">
        <title>Single-cell genome of chain-forming Candidatus Thiomargarita nelsonii and comparison to other large sulfur-oxidizing bacteria.</title>
        <authorList>
            <person name="Winkel M."/>
            <person name="Salman V."/>
            <person name="Woyke T."/>
            <person name="Schulz-Vogt H."/>
            <person name="Richter M."/>
            <person name="Flood B."/>
            <person name="Bailey J."/>
            <person name="Amann R."/>
            <person name="Mussmann M."/>
        </authorList>
    </citation>
    <scope>NUCLEOTIDE SEQUENCE [LARGE SCALE GENOMIC DNA]</scope>
    <source>
        <strain evidence="1 2">THI036</strain>
    </source>
</reference>
<sequence>GGGNDKSNTLWDTTAEISDNVYKMFSKRGFDNDEIYYLSPQSYADFNGDGFDDCIVDAPATPRCHIKSVDNPIEERPLTVDDVRKTLAWAKTGGKLDQPLYVFFINHGGTDRFQLVEGGYLEVQDFKAILDDYQNETGNELVLVIDTCFSGLLLQKLIAPNRAIISSTGDGLAYFDRAAHQGFSRYLAKGLYKGWNFSEAFDYASEKQEKLVKSLDIGKDQIPQWHDGQDGAWFSNLYINGAFTVADITLTVKSLTASTTLSAGQNLPLSTKVDLAQGTVKQVWAVLKPPKVNLVMDSNGTPILAFPRIALYRT</sequence>
<dbReference type="Pfam" id="PF01650">
    <property type="entry name" value="Peptidase_C13"/>
    <property type="match status" value="1"/>
</dbReference>
<evidence type="ECO:0000313" key="1">
    <source>
        <dbReference type="EMBL" id="OAD22140.1"/>
    </source>
</evidence>
<name>A0A176S2A3_9GAMM</name>
<dbReference type="GO" id="GO:0008233">
    <property type="term" value="F:peptidase activity"/>
    <property type="evidence" value="ECO:0007669"/>
    <property type="project" value="InterPro"/>
</dbReference>
<dbReference type="AlphaFoldDB" id="A0A176S2A3"/>
<dbReference type="GO" id="GO:0006508">
    <property type="term" value="P:proteolysis"/>
    <property type="evidence" value="ECO:0007669"/>
    <property type="project" value="InterPro"/>
</dbReference>
<proteinExistence type="predicted"/>
<dbReference type="Gene3D" id="3.40.50.1460">
    <property type="match status" value="1"/>
</dbReference>
<dbReference type="EMBL" id="LUTY01001144">
    <property type="protein sequence ID" value="OAD22140.1"/>
    <property type="molecule type" value="Genomic_DNA"/>
</dbReference>
<comment type="caution">
    <text evidence="1">The sequence shown here is derived from an EMBL/GenBank/DDBJ whole genome shotgun (WGS) entry which is preliminary data.</text>
</comment>
<gene>
    <name evidence="1" type="ORF">THIOM_002071</name>
</gene>
<keyword evidence="2" id="KW-1185">Reference proteome</keyword>